<evidence type="ECO:0000313" key="2">
    <source>
        <dbReference type="Proteomes" id="UP000261023"/>
    </source>
</evidence>
<dbReference type="OrthoDB" id="8908934at2"/>
<gene>
    <name evidence="1" type="ORF">DWX31_19525</name>
</gene>
<organism evidence="1 2">
    <name type="scientific">Hungatella hathewayi</name>
    <dbReference type="NCBI Taxonomy" id="154046"/>
    <lineage>
        <taxon>Bacteria</taxon>
        <taxon>Bacillati</taxon>
        <taxon>Bacillota</taxon>
        <taxon>Clostridia</taxon>
        <taxon>Lachnospirales</taxon>
        <taxon>Lachnospiraceae</taxon>
        <taxon>Hungatella</taxon>
    </lineage>
</organism>
<dbReference type="RefSeq" id="WP_006567839.1">
    <property type="nucleotide sequence ID" value="NZ_QTJW01000013.1"/>
</dbReference>
<evidence type="ECO:0000313" key="1">
    <source>
        <dbReference type="EMBL" id="RGD68963.1"/>
    </source>
</evidence>
<reference evidence="1 2" key="1">
    <citation type="submission" date="2018-08" db="EMBL/GenBank/DDBJ databases">
        <title>A genome reference for cultivated species of the human gut microbiota.</title>
        <authorList>
            <person name="Zou Y."/>
            <person name="Xue W."/>
            <person name="Luo G."/>
        </authorList>
    </citation>
    <scope>NUCLEOTIDE SEQUENCE [LARGE SCALE GENOMIC DNA]</scope>
    <source>
        <strain evidence="1 2">AF19-13AC</strain>
    </source>
</reference>
<dbReference type="Proteomes" id="UP000261023">
    <property type="component" value="Unassembled WGS sequence"/>
</dbReference>
<name>A0A3E3DIB7_9FIRM</name>
<dbReference type="EMBL" id="QTJW01000013">
    <property type="protein sequence ID" value="RGD68963.1"/>
    <property type="molecule type" value="Genomic_DNA"/>
</dbReference>
<protein>
    <submittedName>
        <fullName evidence="1">Uncharacterized protein</fullName>
    </submittedName>
</protein>
<accession>A0A3E3DIB7</accession>
<sequence length="98" mass="10803">MAICKICGGEMLEHVGCKIGICNCNGKSYPRIIFGAEKRFEDVFGEDDICPDCFAPFGSFHHLGCDIEECPVCGEAIYGDCECQLILPDLADMEEMLK</sequence>
<comment type="caution">
    <text evidence="1">The sequence shown here is derived from an EMBL/GenBank/DDBJ whole genome shotgun (WGS) entry which is preliminary data.</text>
</comment>
<proteinExistence type="predicted"/>
<dbReference type="AlphaFoldDB" id="A0A3E3DIB7"/>